<evidence type="ECO:0000313" key="1">
    <source>
        <dbReference type="EMBL" id="KAL0919609.1"/>
    </source>
</evidence>
<evidence type="ECO:0000313" key="2">
    <source>
        <dbReference type="Proteomes" id="UP001552299"/>
    </source>
</evidence>
<gene>
    <name evidence="1" type="ORF">M5K25_011715</name>
</gene>
<dbReference type="EMBL" id="JANQDX010000009">
    <property type="protein sequence ID" value="KAL0919609.1"/>
    <property type="molecule type" value="Genomic_DNA"/>
</dbReference>
<name>A0ABD0V310_DENTH</name>
<reference evidence="1 2" key="1">
    <citation type="journal article" date="2024" name="Plant Biotechnol. J.">
        <title>Dendrobium thyrsiflorum genome and its molecular insights into genes involved in important horticultural traits.</title>
        <authorList>
            <person name="Chen B."/>
            <person name="Wang J.Y."/>
            <person name="Zheng P.J."/>
            <person name="Li K.L."/>
            <person name="Liang Y.M."/>
            <person name="Chen X.F."/>
            <person name="Zhang C."/>
            <person name="Zhao X."/>
            <person name="He X."/>
            <person name="Zhang G.Q."/>
            <person name="Liu Z.J."/>
            <person name="Xu Q."/>
        </authorList>
    </citation>
    <scope>NUCLEOTIDE SEQUENCE [LARGE SCALE GENOMIC DNA]</scope>
    <source>
        <strain evidence="1">GZMU011</strain>
    </source>
</reference>
<sequence>MTRKTGQPESACLPRRPSCLACPGCPACPAARLPWLPASRISRLVALRAASVAGSSSSVASVASRCVLRQSPAASAGRRPTAAADPQLPALRCMSADRESGYGGGGILLSGMQTLAASVLAEVTIWKRSPSS</sequence>
<organism evidence="1 2">
    <name type="scientific">Dendrobium thyrsiflorum</name>
    <name type="common">Pinecone-like raceme dendrobium</name>
    <name type="synonym">Orchid</name>
    <dbReference type="NCBI Taxonomy" id="117978"/>
    <lineage>
        <taxon>Eukaryota</taxon>
        <taxon>Viridiplantae</taxon>
        <taxon>Streptophyta</taxon>
        <taxon>Embryophyta</taxon>
        <taxon>Tracheophyta</taxon>
        <taxon>Spermatophyta</taxon>
        <taxon>Magnoliopsida</taxon>
        <taxon>Liliopsida</taxon>
        <taxon>Asparagales</taxon>
        <taxon>Orchidaceae</taxon>
        <taxon>Epidendroideae</taxon>
        <taxon>Malaxideae</taxon>
        <taxon>Dendrobiinae</taxon>
        <taxon>Dendrobium</taxon>
    </lineage>
</organism>
<keyword evidence="2" id="KW-1185">Reference proteome</keyword>
<dbReference type="Proteomes" id="UP001552299">
    <property type="component" value="Unassembled WGS sequence"/>
</dbReference>
<dbReference type="AlphaFoldDB" id="A0ABD0V310"/>
<comment type="caution">
    <text evidence="1">The sequence shown here is derived from an EMBL/GenBank/DDBJ whole genome shotgun (WGS) entry which is preliminary data.</text>
</comment>
<proteinExistence type="predicted"/>
<accession>A0ABD0V310</accession>
<protein>
    <submittedName>
        <fullName evidence="1">Uncharacterized protein</fullName>
    </submittedName>
</protein>